<protein>
    <submittedName>
        <fullName evidence="1">Uncharacterized protein</fullName>
    </submittedName>
</protein>
<evidence type="ECO:0000313" key="2">
    <source>
        <dbReference type="Proteomes" id="UP000265520"/>
    </source>
</evidence>
<dbReference type="AlphaFoldDB" id="A0A392T3Y0"/>
<reference evidence="1 2" key="1">
    <citation type="journal article" date="2018" name="Front. Plant Sci.">
        <title>Red Clover (Trifolium pratense) and Zigzag Clover (T. medium) - A Picture of Genomic Similarities and Differences.</title>
        <authorList>
            <person name="Dluhosova J."/>
            <person name="Istvanek J."/>
            <person name="Nedelnik J."/>
            <person name="Repkova J."/>
        </authorList>
    </citation>
    <scope>NUCLEOTIDE SEQUENCE [LARGE SCALE GENOMIC DNA]</scope>
    <source>
        <strain evidence="2">cv. 10/8</strain>
        <tissue evidence="1">Leaf</tissue>
    </source>
</reference>
<name>A0A392T3Y0_9FABA</name>
<sequence>RLPEGSVRRGGGDFDLGQDRRGERETLLFERKLSSRAVVLRPCCCRVSLVLPRAVIKSVISSRVMKDGG</sequence>
<feature type="non-terminal residue" evidence="1">
    <location>
        <position position="1"/>
    </location>
</feature>
<accession>A0A392T3Y0</accession>
<dbReference type="Proteomes" id="UP000265520">
    <property type="component" value="Unassembled WGS sequence"/>
</dbReference>
<dbReference type="EMBL" id="LXQA010502293">
    <property type="protein sequence ID" value="MCI55821.1"/>
    <property type="molecule type" value="Genomic_DNA"/>
</dbReference>
<evidence type="ECO:0000313" key="1">
    <source>
        <dbReference type="EMBL" id="MCI55821.1"/>
    </source>
</evidence>
<proteinExistence type="predicted"/>
<comment type="caution">
    <text evidence="1">The sequence shown here is derived from an EMBL/GenBank/DDBJ whole genome shotgun (WGS) entry which is preliminary data.</text>
</comment>
<keyword evidence="2" id="KW-1185">Reference proteome</keyword>
<organism evidence="1 2">
    <name type="scientific">Trifolium medium</name>
    <dbReference type="NCBI Taxonomy" id="97028"/>
    <lineage>
        <taxon>Eukaryota</taxon>
        <taxon>Viridiplantae</taxon>
        <taxon>Streptophyta</taxon>
        <taxon>Embryophyta</taxon>
        <taxon>Tracheophyta</taxon>
        <taxon>Spermatophyta</taxon>
        <taxon>Magnoliopsida</taxon>
        <taxon>eudicotyledons</taxon>
        <taxon>Gunneridae</taxon>
        <taxon>Pentapetalae</taxon>
        <taxon>rosids</taxon>
        <taxon>fabids</taxon>
        <taxon>Fabales</taxon>
        <taxon>Fabaceae</taxon>
        <taxon>Papilionoideae</taxon>
        <taxon>50 kb inversion clade</taxon>
        <taxon>NPAAA clade</taxon>
        <taxon>Hologalegina</taxon>
        <taxon>IRL clade</taxon>
        <taxon>Trifolieae</taxon>
        <taxon>Trifolium</taxon>
    </lineage>
</organism>